<dbReference type="Proteomes" id="UP001597215">
    <property type="component" value="Unassembled WGS sequence"/>
</dbReference>
<protein>
    <submittedName>
        <fullName evidence="2">Uncharacterized protein</fullName>
    </submittedName>
</protein>
<proteinExistence type="predicted"/>
<sequence length="90" mass="10077">MPAPPPPPRKTPRAAPNQPIPLSPKLAGLQAMLYELAKSERMDQLVEYLHDLRQEFDWAAAELKALGFCAPCYFSILDDGDAHDCPEEDR</sequence>
<name>A0ABW4MES3_9SPHN</name>
<dbReference type="EMBL" id="JBHUEL010000008">
    <property type="protein sequence ID" value="MFD1766855.1"/>
    <property type="molecule type" value="Genomic_DNA"/>
</dbReference>
<keyword evidence="3" id="KW-1185">Reference proteome</keyword>
<accession>A0ABW4MES3</accession>
<feature type="region of interest" description="Disordered" evidence="1">
    <location>
        <begin position="1"/>
        <end position="21"/>
    </location>
</feature>
<evidence type="ECO:0000256" key="1">
    <source>
        <dbReference type="SAM" id="MobiDB-lite"/>
    </source>
</evidence>
<comment type="caution">
    <text evidence="2">The sequence shown here is derived from an EMBL/GenBank/DDBJ whole genome shotgun (WGS) entry which is preliminary data.</text>
</comment>
<dbReference type="RefSeq" id="WP_381513461.1">
    <property type="nucleotide sequence ID" value="NZ_JBHUEL010000008.1"/>
</dbReference>
<organism evidence="2 3">
    <name type="scientific">Sphingorhabdus buctiana</name>
    <dbReference type="NCBI Taxonomy" id="1508805"/>
    <lineage>
        <taxon>Bacteria</taxon>
        <taxon>Pseudomonadati</taxon>
        <taxon>Pseudomonadota</taxon>
        <taxon>Alphaproteobacteria</taxon>
        <taxon>Sphingomonadales</taxon>
        <taxon>Sphingomonadaceae</taxon>
        <taxon>Sphingorhabdus</taxon>
    </lineage>
</organism>
<evidence type="ECO:0000313" key="2">
    <source>
        <dbReference type="EMBL" id="MFD1766855.1"/>
    </source>
</evidence>
<evidence type="ECO:0000313" key="3">
    <source>
        <dbReference type="Proteomes" id="UP001597215"/>
    </source>
</evidence>
<reference evidence="3" key="1">
    <citation type="journal article" date="2019" name="Int. J. Syst. Evol. Microbiol.">
        <title>The Global Catalogue of Microorganisms (GCM) 10K type strain sequencing project: providing services to taxonomists for standard genome sequencing and annotation.</title>
        <authorList>
            <consortium name="The Broad Institute Genomics Platform"/>
            <consortium name="The Broad Institute Genome Sequencing Center for Infectious Disease"/>
            <person name="Wu L."/>
            <person name="Ma J."/>
        </authorList>
    </citation>
    <scope>NUCLEOTIDE SEQUENCE [LARGE SCALE GENOMIC DNA]</scope>
    <source>
        <strain evidence="3">CGMCC 1.12449</strain>
    </source>
</reference>
<gene>
    <name evidence="2" type="ORF">ACFSAG_08375</name>
</gene>